<accession>A0AAD8FLH9</accession>
<reference evidence="2" key="1">
    <citation type="journal article" date="2023" name="PLoS Negl. Trop. Dis.">
        <title>A genome sequence for Biomphalaria pfeifferi, the major vector snail for the human-infecting parasite Schistosoma mansoni.</title>
        <authorList>
            <person name="Bu L."/>
            <person name="Lu L."/>
            <person name="Laidemitt M.R."/>
            <person name="Zhang S.M."/>
            <person name="Mutuku M."/>
            <person name="Mkoji G."/>
            <person name="Steinauer M."/>
            <person name="Loker E.S."/>
        </authorList>
    </citation>
    <scope>NUCLEOTIDE SEQUENCE</scope>
    <source>
        <strain evidence="2">KasaAsao</strain>
    </source>
</reference>
<name>A0AAD8FLH9_BIOPF</name>
<sequence>MICPNQHRYLSQLTLPWFVLPASISVTASTVMICPNQHRYLSQLTLPLIVLPASISATASTAIT</sequence>
<dbReference type="AlphaFoldDB" id="A0AAD8FLH9"/>
<keyword evidence="1" id="KW-1133">Transmembrane helix</keyword>
<feature type="non-terminal residue" evidence="2">
    <location>
        <position position="64"/>
    </location>
</feature>
<reference evidence="2" key="2">
    <citation type="submission" date="2023-04" db="EMBL/GenBank/DDBJ databases">
        <authorList>
            <person name="Bu L."/>
            <person name="Lu L."/>
            <person name="Laidemitt M.R."/>
            <person name="Zhang S.M."/>
            <person name="Mutuku M."/>
            <person name="Mkoji G."/>
            <person name="Steinauer M."/>
            <person name="Loker E.S."/>
        </authorList>
    </citation>
    <scope>NUCLEOTIDE SEQUENCE</scope>
    <source>
        <strain evidence="2">KasaAsao</strain>
        <tissue evidence="2">Whole Snail</tissue>
    </source>
</reference>
<keyword evidence="1" id="KW-0812">Transmembrane</keyword>
<feature type="transmembrane region" description="Helical" evidence="1">
    <location>
        <begin position="15"/>
        <end position="34"/>
    </location>
</feature>
<keyword evidence="3" id="KW-1185">Reference proteome</keyword>
<evidence type="ECO:0000256" key="1">
    <source>
        <dbReference type="SAM" id="Phobius"/>
    </source>
</evidence>
<comment type="caution">
    <text evidence="2">The sequence shown here is derived from an EMBL/GenBank/DDBJ whole genome shotgun (WGS) entry which is preliminary data.</text>
</comment>
<gene>
    <name evidence="2" type="ORF">Bpfe_000584</name>
</gene>
<dbReference type="Proteomes" id="UP001233172">
    <property type="component" value="Unassembled WGS sequence"/>
</dbReference>
<evidence type="ECO:0000313" key="3">
    <source>
        <dbReference type="Proteomes" id="UP001233172"/>
    </source>
</evidence>
<proteinExistence type="predicted"/>
<organism evidence="2 3">
    <name type="scientific">Biomphalaria pfeifferi</name>
    <name type="common">Bloodfluke planorb</name>
    <name type="synonym">Freshwater snail</name>
    <dbReference type="NCBI Taxonomy" id="112525"/>
    <lineage>
        <taxon>Eukaryota</taxon>
        <taxon>Metazoa</taxon>
        <taxon>Spiralia</taxon>
        <taxon>Lophotrochozoa</taxon>
        <taxon>Mollusca</taxon>
        <taxon>Gastropoda</taxon>
        <taxon>Heterobranchia</taxon>
        <taxon>Euthyneura</taxon>
        <taxon>Panpulmonata</taxon>
        <taxon>Hygrophila</taxon>
        <taxon>Lymnaeoidea</taxon>
        <taxon>Planorbidae</taxon>
        <taxon>Biomphalaria</taxon>
    </lineage>
</organism>
<dbReference type="EMBL" id="JASAOG010000002">
    <property type="protein sequence ID" value="KAK0069407.1"/>
    <property type="molecule type" value="Genomic_DNA"/>
</dbReference>
<keyword evidence="1" id="KW-0472">Membrane</keyword>
<protein>
    <submittedName>
        <fullName evidence="2">Uncharacterized protein</fullName>
    </submittedName>
</protein>
<evidence type="ECO:0000313" key="2">
    <source>
        <dbReference type="EMBL" id="KAK0069407.1"/>
    </source>
</evidence>